<evidence type="ECO:0000313" key="2">
    <source>
        <dbReference type="Proteomes" id="UP000063063"/>
    </source>
</evidence>
<protein>
    <submittedName>
        <fullName evidence="1">Uncharacterized protein</fullName>
    </submittedName>
</protein>
<accession>A0A088RU73</accession>
<keyword evidence="2" id="KW-1185">Reference proteome</keyword>
<dbReference type="SMR" id="A0A088RU73"/>
<dbReference type="VEuPathDB" id="TriTrypDB:LPMP_241770"/>
<organism evidence="1 2">
    <name type="scientific">Leishmania panamensis</name>
    <dbReference type="NCBI Taxonomy" id="5679"/>
    <lineage>
        <taxon>Eukaryota</taxon>
        <taxon>Discoba</taxon>
        <taxon>Euglenozoa</taxon>
        <taxon>Kinetoplastea</taxon>
        <taxon>Metakinetoplastina</taxon>
        <taxon>Trypanosomatida</taxon>
        <taxon>Trypanosomatidae</taxon>
        <taxon>Leishmaniinae</taxon>
        <taxon>Leishmania</taxon>
        <taxon>Leishmania guyanensis species complex</taxon>
    </lineage>
</organism>
<evidence type="ECO:0000313" key="1">
    <source>
        <dbReference type="EMBL" id="AIN98809.1"/>
    </source>
</evidence>
<dbReference type="GeneID" id="22575586"/>
<dbReference type="VEuPathDB" id="TriTrypDB:LPAL13_240025000"/>
<reference evidence="1 2" key="1">
    <citation type="journal article" date="2015" name="Sci. Rep.">
        <title>The genome of Leishmania panamensis: insights into genomics of the L. (Viannia) subgenus.</title>
        <authorList>
            <person name="Llanes A."/>
            <person name="Restrepo C.M."/>
            <person name="Vecchio G.D."/>
            <person name="Anguizola F.J."/>
            <person name="Lleonart R."/>
        </authorList>
    </citation>
    <scope>NUCLEOTIDE SEQUENCE [LARGE SCALE GENOMIC DNA]</scope>
    <source>
        <strain evidence="1 2">MHOM/PA/94/PSC-1</strain>
    </source>
</reference>
<proteinExistence type="predicted"/>
<dbReference type="AlphaFoldDB" id="A0A088RU73"/>
<dbReference type="RefSeq" id="XP_010699516.1">
    <property type="nucleotide sequence ID" value="XM_010701214.1"/>
</dbReference>
<dbReference type="KEGG" id="lpan:LPMP_241770"/>
<sequence>MGLTQDQTQRVKTAFLSYAQGQPKVSDAMMDQLICGAIPGLSWEQLQAKKAVLKVGADGYSLGAFFAIVNSDPAYIAFIQQHFPPAPPEQKEPEVDALALKTAKGF</sequence>
<gene>
    <name evidence="1" type="ORF">LPMP_241770</name>
</gene>
<dbReference type="EMBL" id="CP009393">
    <property type="protein sequence ID" value="AIN98809.1"/>
    <property type="molecule type" value="Genomic_DNA"/>
</dbReference>
<dbReference type="eggNOG" id="ENOG502S6A1">
    <property type="taxonomic scope" value="Eukaryota"/>
</dbReference>
<dbReference type="Proteomes" id="UP000063063">
    <property type="component" value="Chromosome 24"/>
</dbReference>
<dbReference type="OrthoDB" id="238492at2759"/>
<name>A0A088RU73_LEIPA</name>